<evidence type="ECO:0000256" key="1">
    <source>
        <dbReference type="SAM" id="Phobius"/>
    </source>
</evidence>
<accession>A0A0V8D2A7</accession>
<dbReference type="PATRIC" id="fig|1360.106.peg.2047"/>
<name>A0A0V8D2A7_LACLL</name>
<dbReference type="EMBL" id="LKLP01000088">
    <property type="protein sequence ID" value="KSU07541.1"/>
    <property type="molecule type" value="Genomic_DNA"/>
</dbReference>
<reference evidence="3" key="1">
    <citation type="submission" date="2015-10" db="EMBL/GenBank/DDBJ databases">
        <title>Draft Genome Sequences of 11 Lactococcus lactis subspecies cremoris strains.</title>
        <authorList>
            <person name="Wels M."/>
            <person name="Backus L."/>
            <person name="Boekhorst J."/>
            <person name="Dijkstra A."/>
            <person name="Beerthuizen M."/>
            <person name="Kelly W."/>
            <person name="Siezen R."/>
            <person name="Bachmann H."/>
            <person name="Van Hijum S."/>
        </authorList>
    </citation>
    <scope>NUCLEOTIDE SEQUENCE [LARGE SCALE GENOMIC DNA]</scope>
    <source>
        <strain evidence="3">LMG8520</strain>
    </source>
</reference>
<dbReference type="Proteomes" id="UP000054230">
    <property type="component" value="Unassembled WGS sequence"/>
</dbReference>
<feature type="transmembrane region" description="Helical" evidence="1">
    <location>
        <begin position="9"/>
        <end position="30"/>
    </location>
</feature>
<feature type="transmembrane region" description="Helical" evidence="1">
    <location>
        <begin position="570"/>
        <end position="592"/>
    </location>
</feature>
<evidence type="ECO:0000313" key="3">
    <source>
        <dbReference type="Proteomes" id="UP000054230"/>
    </source>
</evidence>
<comment type="caution">
    <text evidence="2">The sequence shown here is derived from an EMBL/GenBank/DDBJ whole genome shotgun (WGS) entry which is preliminary data.</text>
</comment>
<keyword evidence="1" id="KW-0812">Transmembrane</keyword>
<gene>
    <name evidence="2" type="ORF">LMG8520_1832</name>
</gene>
<protein>
    <recommendedName>
        <fullName evidence="4">Surface protein</fullName>
    </recommendedName>
</protein>
<dbReference type="AlphaFoldDB" id="A0A0V8D2A7"/>
<evidence type="ECO:0008006" key="4">
    <source>
        <dbReference type="Google" id="ProtNLM"/>
    </source>
</evidence>
<sequence>MMQKTWPSYIYKLFLGLVIITGLVFFINLLPFQKDVHAAEKDLQKVEVTFTSKGVPVFNTQFTIKNLQNAYNKIKSGNITSDNVNSSAWQETEQQRGVIVADTFGIGPGVQHTSEEAESILRKMLNSGADDLVNELNENSKSTSVFHYPNNVVRRYTDNDGKAVATTEVGLNGIFDNDGNLIQLLRVKHDSSNKFSVDINSSTDLFEGKITNLSNNMKANTNSYTVEFGQELTYQLTIEKSLLTQDLPLAINPQTNLVIDDVSIPFTKVPAYGDTISLKSLGITAESSINSNASLTVLKSQIQSKFYNNILWGYAVTVPKSDTSVTLTIKAHLAPEVKLNSQLQGATTDGSLIPMEFLVGDSDLSAQTNFFMNIVATTNTGSLDYSMPTVRTSGINYASVDASGKKLERKQSYILGYEKNSQKFVYGDNKWNPVNSLDNLDLSTFQTFSGGNQYYLGGSASAIPLNTKLFSFNAEENRKINESLIKFLGLGQGKNYFLYPVDSQETGKKELPFTVYNKDSLRSNGQRVTHTSIGEAHYEDYAINGLIPDYQAGSVEYNVTILDQNSMGTILRIIFGIGVICLLIIIVLILFVRKGR</sequence>
<proteinExistence type="predicted"/>
<keyword evidence="1" id="KW-1133">Transmembrane helix</keyword>
<dbReference type="RefSeq" id="WP_058210070.1">
    <property type="nucleotide sequence ID" value="NZ_LKLP01000088.1"/>
</dbReference>
<organism evidence="2 3">
    <name type="scientific">Lactococcus lactis subsp. lactis</name>
    <name type="common">Streptococcus lactis</name>
    <dbReference type="NCBI Taxonomy" id="1360"/>
    <lineage>
        <taxon>Bacteria</taxon>
        <taxon>Bacillati</taxon>
        <taxon>Bacillota</taxon>
        <taxon>Bacilli</taxon>
        <taxon>Lactobacillales</taxon>
        <taxon>Streptococcaceae</taxon>
        <taxon>Lactococcus</taxon>
    </lineage>
</organism>
<evidence type="ECO:0000313" key="2">
    <source>
        <dbReference type="EMBL" id="KSU07541.1"/>
    </source>
</evidence>
<keyword evidence="1" id="KW-0472">Membrane</keyword>